<name>A0A0S2K9B9_9GAMM</name>
<dbReference type="GO" id="GO:0016779">
    <property type="term" value="F:nucleotidyltransferase activity"/>
    <property type="evidence" value="ECO:0007669"/>
    <property type="project" value="InterPro"/>
</dbReference>
<dbReference type="Gene3D" id="3.30.460.10">
    <property type="entry name" value="Beta Polymerase, domain 2"/>
    <property type="match status" value="1"/>
</dbReference>
<gene>
    <name evidence="2" type="ORF">PS2015_196</name>
</gene>
<dbReference type="RefSeq" id="WP_156412618.1">
    <property type="nucleotide sequence ID" value="NZ_CP013189.1"/>
</dbReference>
<proteinExistence type="predicted"/>
<sequence>MPTRTVEQGFMAFHTKITPSGYQSGKATSHKSSITSRLEAYYDLNQLFYSGSANNGTNVSNLSDVDFFASIPTNKLKQNSTTSLREIKECLQDRFKSTPVYVDSPAVVLDFGSGDWDTAEVIPADFIGKTSKDKNIYDIPDGNGGWMKSSPSTHNAYVTYHNNRLGKKLKPLIRFMKAWKYYCEVPISSFYLELRVTKLMESESSIIYDIDLNSIFQKLKSSNLAAIQDPEGVSGLIYPCSSDARKMTALSKLNTAATRSQNARDSERSGSVREAFEWWDKVFAYNFPSYYYSN</sequence>
<dbReference type="CDD" id="cd05400">
    <property type="entry name" value="NT_2-5OAS_ClassI-CCAase"/>
    <property type="match status" value="1"/>
</dbReference>
<organism evidence="2 3">
    <name type="scientific">Pseudohongiella spirulinae</name>
    <dbReference type="NCBI Taxonomy" id="1249552"/>
    <lineage>
        <taxon>Bacteria</taxon>
        <taxon>Pseudomonadati</taxon>
        <taxon>Pseudomonadota</taxon>
        <taxon>Gammaproteobacteria</taxon>
        <taxon>Pseudomonadales</taxon>
        <taxon>Pseudohongiellaceae</taxon>
        <taxon>Pseudohongiella</taxon>
    </lineage>
</organism>
<dbReference type="SUPFAM" id="SSF81301">
    <property type="entry name" value="Nucleotidyltransferase"/>
    <property type="match status" value="1"/>
</dbReference>
<keyword evidence="1" id="KW-0051">Antiviral defense</keyword>
<dbReference type="KEGG" id="pspi:PS2015_196"/>
<dbReference type="InterPro" id="IPR043519">
    <property type="entry name" value="NT_sf"/>
</dbReference>
<dbReference type="Pfam" id="PF18144">
    <property type="entry name" value="SMODS"/>
    <property type="match status" value="1"/>
</dbReference>
<dbReference type="Proteomes" id="UP000065641">
    <property type="component" value="Chromosome"/>
</dbReference>
<protein>
    <recommendedName>
        <fullName evidence="4">Nucleotidyltransferase</fullName>
    </recommendedName>
</protein>
<dbReference type="OrthoDB" id="2082416at2"/>
<evidence type="ECO:0000313" key="3">
    <source>
        <dbReference type="Proteomes" id="UP000065641"/>
    </source>
</evidence>
<dbReference type="AlphaFoldDB" id="A0A0S2K9B9"/>
<dbReference type="InterPro" id="IPR006116">
    <property type="entry name" value="NT_2-5OAS_ClassI-CCAase"/>
</dbReference>
<keyword evidence="3" id="KW-1185">Reference proteome</keyword>
<evidence type="ECO:0000256" key="1">
    <source>
        <dbReference type="ARBA" id="ARBA00023118"/>
    </source>
</evidence>
<evidence type="ECO:0000313" key="2">
    <source>
        <dbReference type="EMBL" id="ALO44890.1"/>
    </source>
</evidence>
<dbReference type="GO" id="GO:0051607">
    <property type="term" value="P:defense response to virus"/>
    <property type="evidence" value="ECO:0007669"/>
    <property type="project" value="UniProtKB-KW"/>
</dbReference>
<reference evidence="2 3" key="1">
    <citation type="submission" date="2015-11" db="EMBL/GenBank/DDBJ databases">
        <authorList>
            <person name="Zhang Y."/>
            <person name="Guo Z."/>
        </authorList>
    </citation>
    <scope>NUCLEOTIDE SEQUENCE [LARGE SCALE GENOMIC DNA]</scope>
    <source>
        <strain evidence="2 3">KCTC 32221</strain>
    </source>
</reference>
<evidence type="ECO:0008006" key="4">
    <source>
        <dbReference type="Google" id="ProtNLM"/>
    </source>
</evidence>
<accession>A0A0S2K9B9</accession>
<dbReference type="STRING" id="1249552.PS2015_196"/>
<dbReference type="EMBL" id="CP013189">
    <property type="protein sequence ID" value="ALO44890.1"/>
    <property type="molecule type" value="Genomic_DNA"/>
</dbReference>
<dbReference type="PATRIC" id="fig|1249552.3.peg.201"/>